<accession>A0AAD9D8Q7</accession>
<feature type="signal peptide" evidence="1">
    <location>
        <begin position="1"/>
        <end position="23"/>
    </location>
</feature>
<sequence>MKSTSTITILLAAAASVVAPVQGREAMLGDEDNGQRRLFFKDIDYVDIYARCCDSADVENDCKCPKRNSEEKSKLEIWFKGEENAKTYEQKWVEQCAEGGWLYKKANPNSNPN</sequence>
<protein>
    <submittedName>
        <fullName evidence="2">Uncharacterized protein</fullName>
    </submittedName>
</protein>
<dbReference type="EMBL" id="JATAAI010000021">
    <property type="protein sequence ID" value="KAK1738222.1"/>
    <property type="molecule type" value="Genomic_DNA"/>
</dbReference>
<proteinExistence type="predicted"/>
<dbReference type="AlphaFoldDB" id="A0AAD9D8Q7"/>
<comment type="caution">
    <text evidence="2">The sequence shown here is derived from an EMBL/GenBank/DDBJ whole genome shotgun (WGS) entry which is preliminary data.</text>
</comment>
<organism evidence="2 3">
    <name type="scientific">Skeletonema marinoi</name>
    <dbReference type="NCBI Taxonomy" id="267567"/>
    <lineage>
        <taxon>Eukaryota</taxon>
        <taxon>Sar</taxon>
        <taxon>Stramenopiles</taxon>
        <taxon>Ochrophyta</taxon>
        <taxon>Bacillariophyta</taxon>
        <taxon>Coscinodiscophyceae</taxon>
        <taxon>Thalassiosirophycidae</taxon>
        <taxon>Thalassiosirales</taxon>
        <taxon>Skeletonemataceae</taxon>
        <taxon>Skeletonema</taxon>
        <taxon>Skeletonema marinoi-dohrnii complex</taxon>
    </lineage>
</organism>
<evidence type="ECO:0000313" key="3">
    <source>
        <dbReference type="Proteomes" id="UP001224775"/>
    </source>
</evidence>
<keyword evidence="1" id="KW-0732">Signal</keyword>
<feature type="chain" id="PRO_5042169189" evidence="1">
    <location>
        <begin position="24"/>
        <end position="113"/>
    </location>
</feature>
<gene>
    <name evidence="2" type="ORF">QTG54_010891</name>
</gene>
<keyword evidence="3" id="KW-1185">Reference proteome</keyword>
<evidence type="ECO:0000313" key="2">
    <source>
        <dbReference type="EMBL" id="KAK1738222.1"/>
    </source>
</evidence>
<reference evidence="2" key="1">
    <citation type="submission" date="2023-06" db="EMBL/GenBank/DDBJ databases">
        <title>Survivors Of The Sea: Transcriptome response of Skeletonema marinoi to long-term dormancy.</title>
        <authorList>
            <person name="Pinder M.I.M."/>
            <person name="Kourtchenko O."/>
            <person name="Robertson E.K."/>
            <person name="Larsson T."/>
            <person name="Maumus F."/>
            <person name="Osuna-Cruz C.M."/>
            <person name="Vancaester E."/>
            <person name="Stenow R."/>
            <person name="Vandepoele K."/>
            <person name="Ploug H."/>
            <person name="Bruchert V."/>
            <person name="Godhe A."/>
            <person name="Topel M."/>
        </authorList>
    </citation>
    <scope>NUCLEOTIDE SEQUENCE</scope>
    <source>
        <strain evidence="2">R05AC</strain>
    </source>
</reference>
<name>A0AAD9D8Q7_9STRA</name>
<evidence type="ECO:0000256" key="1">
    <source>
        <dbReference type="SAM" id="SignalP"/>
    </source>
</evidence>
<dbReference type="Proteomes" id="UP001224775">
    <property type="component" value="Unassembled WGS sequence"/>
</dbReference>